<dbReference type="AlphaFoldDB" id="A0A830HKX2"/>
<dbReference type="SUPFAM" id="SSF56281">
    <property type="entry name" value="Metallo-hydrolase/oxidoreductase"/>
    <property type="match status" value="1"/>
</dbReference>
<dbReference type="InterPro" id="IPR050855">
    <property type="entry name" value="NDM-1-like"/>
</dbReference>
<feature type="chain" id="PRO_5032590068" description="Metallo-beta-lactamase domain-containing protein" evidence="1">
    <location>
        <begin position="25"/>
        <end position="456"/>
    </location>
</feature>
<evidence type="ECO:0000313" key="4">
    <source>
        <dbReference type="Proteomes" id="UP000660262"/>
    </source>
</evidence>
<sequence length="456" mass="50721">MMMVGCVNAFFVLVALLLAYVVHNHPSVREYWQLDNRPPVAVNCSFMQLHRNVTLPTLPDDLEALPWRCGLQEVTTTTTTTTTTTESSPNRLRVFVFTQPDGTWCWSNAGVIVYDDEILHIVDTLTDEHLTNHFIEAIQKQIVVVSTKKKRRMTPQWIFLTHGDIDHVYGLAAMRRSFVGFRGILAHQSTLDTMAKNPPPKKLAQSVMRARLVWSFFSDKNDSMSLHPWIKRLLSYGTPHVLQGYAVRFLGNLRAMQFFSPFDFDNTADVPTKDVIAFDERERHVSLSGGGGGGGNDAIMKIVHVSGTHSYGDVFLHLPSANLVFAGDLLFIGVSPIMWTGPARKFKAALHMLLATNATTFVPGHGPVCGRRGVELSLAYWDFVEAGVRQCVADGVSESRACASRLFDRLPSPWNAWLGAERVFINVDVEMNGPVVDVARKFALIGAQGEHGLLDT</sequence>
<accession>A0A830HKX2</accession>
<keyword evidence="1" id="KW-0732">Signal</keyword>
<feature type="domain" description="Metallo-beta-lactamase" evidence="2">
    <location>
        <begin position="107"/>
        <end position="365"/>
    </location>
</feature>
<organism evidence="3 4">
    <name type="scientific">Pycnococcus provasolii</name>
    <dbReference type="NCBI Taxonomy" id="41880"/>
    <lineage>
        <taxon>Eukaryota</taxon>
        <taxon>Viridiplantae</taxon>
        <taxon>Chlorophyta</taxon>
        <taxon>Pseudoscourfieldiophyceae</taxon>
        <taxon>Pseudoscourfieldiales</taxon>
        <taxon>Pycnococcaceae</taxon>
        <taxon>Pycnococcus</taxon>
    </lineage>
</organism>
<dbReference type="Gene3D" id="3.60.15.10">
    <property type="entry name" value="Ribonuclease Z/Hydroxyacylglutathione hydrolase-like"/>
    <property type="match status" value="1"/>
</dbReference>
<gene>
    <name evidence="3" type="ORF">PPROV_000492800</name>
</gene>
<evidence type="ECO:0000256" key="1">
    <source>
        <dbReference type="SAM" id="SignalP"/>
    </source>
</evidence>
<dbReference type="PANTHER" id="PTHR42951">
    <property type="entry name" value="METALLO-BETA-LACTAMASE DOMAIN-CONTAINING"/>
    <property type="match status" value="1"/>
</dbReference>
<proteinExistence type="predicted"/>
<dbReference type="InterPro" id="IPR036866">
    <property type="entry name" value="RibonucZ/Hydroxyglut_hydro"/>
</dbReference>
<dbReference type="OrthoDB" id="441678at2759"/>
<comment type="caution">
    <text evidence="3">The sequence shown here is derived from an EMBL/GenBank/DDBJ whole genome shotgun (WGS) entry which is preliminary data.</text>
</comment>
<dbReference type="EMBL" id="BNJQ01000012">
    <property type="protein sequence ID" value="GHP06181.1"/>
    <property type="molecule type" value="Genomic_DNA"/>
</dbReference>
<evidence type="ECO:0000313" key="3">
    <source>
        <dbReference type="EMBL" id="GHP06181.1"/>
    </source>
</evidence>
<evidence type="ECO:0000259" key="2">
    <source>
        <dbReference type="SMART" id="SM00849"/>
    </source>
</evidence>
<dbReference type="Pfam" id="PF00753">
    <property type="entry name" value="Lactamase_B"/>
    <property type="match status" value="2"/>
</dbReference>
<feature type="signal peptide" evidence="1">
    <location>
        <begin position="1"/>
        <end position="24"/>
    </location>
</feature>
<dbReference type="InterPro" id="IPR001279">
    <property type="entry name" value="Metallo-B-lactamas"/>
</dbReference>
<protein>
    <recommendedName>
        <fullName evidence="2">Metallo-beta-lactamase domain-containing protein</fullName>
    </recommendedName>
</protein>
<dbReference type="PANTHER" id="PTHR42951:SF4">
    <property type="entry name" value="ACYL-COENZYME A THIOESTERASE MBLAC2"/>
    <property type="match status" value="1"/>
</dbReference>
<reference evidence="3" key="1">
    <citation type="submission" date="2020-10" db="EMBL/GenBank/DDBJ databases">
        <title>Unveiling of a novel bifunctional photoreceptor, Dualchrome1, isolated from a cosmopolitan green alga.</title>
        <authorList>
            <person name="Suzuki S."/>
            <person name="Kawachi M."/>
        </authorList>
    </citation>
    <scope>NUCLEOTIDE SEQUENCE</scope>
    <source>
        <strain evidence="3">NIES 2893</strain>
    </source>
</reference>
<name>A0A830HKX2_9CHLO</name>
<dbReference type="SMART" id="SM00849">
    <property type="entry name" value="Lactamase_B"/>
    <property type="match status" value="1"/>
</dbReference>
<keyword evidence="4" id="KW-1185">Reference proteome</keyword>
<dbReference type="Proteomes" id="UP000660262">
    <property type="component" value="Unassembled WGS sequence"/>
</dbReference>